<sequence>MRLCFFLLGAGALDALLTHFGISLGVVEEGNPLIKAVIEKGWEYFYLIKVFLPIMLIGLYYLNPLKGRVRTLLISACVLYFSVLIFHMVWILLYFNTSA</sequence>
<evidence type="ECO:0000313" key="3">
    <source>
        <dbReference type="EMBL" id="MBS4186770.1"/>
    </source>
</evidence>
<comment type="caution">
    <text evidence="3">The sequence shown here is derived from an EMBL/GenBank/DDBJ whole genome shotgun (WGS) entry which is preliminary data.</text>
</comment>
<reference evidence="3" key="1">
    <citation type="submission" date="2021-05" db="EMBL/GenBank/DDBJ databases">
        <title>Novel Bacillus species.</title>
        <authorList>
            <person name="Liu G."/>
        </authorList>
    </citation>
    <scope>NUCLEOTIDE SEQUENCE</scope>
    <source>
        <strain evidence="3">FJAT-50051</strain>
    </source>
</reference>
<keyword evidence="1" id="KW-0472">Membrane</keyword>
<accession>A0A942T7C3</accession>
<gene>
    <name evidence="3" type="ORF">KHB02_35975</name>
</gene>
<feature type="transmembrane region" description="Helical" evidence="1">
    <location>
        <begin position="74"/>
        <end position="95"/>
    </location>
</feature>
<name>A0A942T7C3_9BACI</name>
<dbReference type="AlphaFoldDB" id="A0A942T7C3"/>
<dbReference type="RefSeq" id="WP_213146546.1">
    <property type="nucleotide sequence ID" value="NZ_JAGYPE020000011.1"/>
</dbReference>
<feature type="domain" description="DUF5658" evidence="2">
    <location>
        <begin position="6"/>
        <end position="92"/>
    </location>
</feature>
<dbReference type="Pfam" id="PF18902">
    <property type="entry name" value="DUF5658"/>
    <property type="match status" value="1"/>
</dbReference>
<organism evidence="3">
    <name type="scientific">Neobacillus citreus</name>
    <dbReference type="NCBI Taxonomy" id="2833578"/>
    <lineage>
        <taxon>Bacteria</taxon>
        <taxon>Bacillati</taxon>
        <taxon>Bacillota</taxon>
        <taxon>Bacilli</taxon>
        <taxon>Bacillales</taxon>
        <taxon>Bacillaceae</taxon>
        <taxon>Neobacillus</taxon>
    </lineage>
</organism>
<protein>
    <recommendedName>
        <fullName evidence="2">DUF5658 domain-containing protein</fullName>
    </recommendedName>
</protein>
<evidence type="ECO:0000256" key="1">
    <source>
        <dbReference type="SAM" id="Phobius"/>
    </source>
</evidence>
<keyword evidence="1" id="KW-1133">Transmembrane helix</keyword>
<feature type="transmembrane region" description="Helical" evidence="1">
    <location>
        <begin position="44"/>
        <end position="62"/>
    </location>
</feature>
<evidence type="ECO:0000259" key="2">
    <source>
        <dbReference type="Pfam" id="PF18902"/>
    </source>
</evidence>
<dbReference type="InterPro" id="IPR043717">
    <property type="entry name" value="DUF5658"/>
</dbReference>
<keyword evidence="1" id="KW-0812">Transmembrane</keyword>
<proteinExistence type="predicted"/>
<dbReference type="EMBL" id="JAGYPE010000007">
    <property type="protein sequence ID" value="MBS4186770.1"/>
    <property type="molecule type" value="Genomic_DNA"/>
</dbReference>